<dbReference type="Pfam" id="PF01420">
    <property type="entry name" value="Methylase_S"/>
    <property type="match status" value="1"/>
</dbReference>
<evidence type="ECO:0000256" key="1">
    <source>
        <dbReference type="ARBA" id="ARBA00010923"/>
    </source>
</evidence>
<dbReference type="InterPro" id="IPR000055">
    <property type="entry name" value="Restrct_endonuc_typeI_TRD"/>
</dbReference>
<evidence type="ECO:0000259" key="4">
    <source>
        <dbReference type="Pfam" id="PF01420"/>
    </source>
</evidence>
<proteinExistence type="inferred from homology"/>
<accession>A0AB37CAT6</accession>
<protein>
    <recommendedName>
        <fullName evidence="4">Type I restriction modification DNA specificity domain-containing protein</fullName>
    </recommendedName>
</protein>
<evidence type="ECO:0000313" key="6">
    <source>
        <dbReference type="Proteomes" id="UP000247117"/>
    </source>
</evidence>
<dbReference type="Gene3D" id="3.90.220.20">
    <property type="entry name" value="DNA methylase specificity domains"/>
    <property type="match status" value="2"/>
</dbReference>
<evidence type="ECO:0000256" key="3">
    <source>
        <dbReference type="ARBA" id="ARBA00023125"/>
    </source>
</evidence>
<dbReference type="InterPro" id="IPR044946">
    <property type="entry name" value="Restrct_endonuc_typeI_TRD_sf"/>
</dbReference>
<comment type="similarity">
    <text evidence="1">Belongs to the type-I restriction system S methylase family.</text>
</comment>
<keyword evidence="2" id="KW-0680">Restriction system</keyword>
<dbReference type="SUPFAM" id="SSF116734">
    <property type="entry name" value="DNA methylase specificity domain"/>
    <property type="match status" value="2"/>
</dbReference>
<keyword evidence="3" id="KW-0238">DNA-binding</keyword>
<sequence length="312" mass="35997">MKVSDLFEVKYGVNLELNKCEITNLEDGINFVSRISNNNGVVAKVKRIDGIEPQPAGTISCAASGFGVLCSFIQAEPYYSGRDLYILTPKYEMTFNEKLFYCMCLRKNAYKYAWNRQANKTLKDIELPDEVPEWVNSTEINYDIVKSKNIDNRINKLNVNEWKEFEIGDLFNIKRGEITNLNQIDNGECPVVSAYGKNQGISYFLNVEKKYKNCLTASFNGSGTGYCAYHEYEFNLNSDCGVLIPKFEINKYIGIFLATIINKISNKYIYGRKLTEERLKKEIIKLPVDKENNLDLEFMERYIRFLPYGDKI</sequence>
<dbReference type="EMBL" id="PJTB01000001">
    <property type="protein sequence ID" value="PWX42509.1"/>
    <property type="molecule type" value="Genomic_DNA"/>
</dbReference>
<organism evidence="5 6">
    <name type="scientific">Clostridium perfringens</name>
    <dbReference type="NCBI Taxonomy" id="1502"/>
    <lineage>
        <taxon>Bacteria</taxon>
        <taxon>Bacillati</taxon>
        <taxon>Bacillota</taxon>
        <taxon>Clostridia</taxon>
        <taxon>Eubacteriales</taxon>
        <taxon>Clostridiaceae</taxon>
        <taxon>Clostridium</taxon>
    </lineage>
</organism>
<gene>
    <name evidence="5" type="ORF">CYK91_05040</name>
</gene>
<dbReference type="RefSeq" id="WP_110003648.1">
    <property type="nucleotide sequence ID" value="NZ_CP148624.1"/>
</dbReference>
<name>A0AB37CAT6_CLOPF</name>
<feature type="domain" description="Type I restriction modification DNA specificity" evidence="4">
    <location>
        <begin position="161"/>
        <end position="304"/>
    </location>
</feature>
<dbReference type="Proteomes" id="UP000247117">
    <property type="component" value="Unassembled WGS sequence"/>
</dbReference>
<evidence type="ECO:0000313" key="5">
    <source>
        <dbReference type="EMBL" id="PWX42509.1"/>
    </source>
</evidence>
<dbReference type="GO" id="GO:0003677">
    <property type="term" value="F:DNA binding"/>
    <property type="evidence" value="ECO:0007669"/>
    <property type="project" value="UniProtKB-KW"/>
</dbReference>
<evidence type="ECO:0000256" key="2">
    <source>
        <dbReference type="ARBA" id="ARBA00022747"/>
    </source>
</evidence>
<reference evidence="5 6" key="1">
    <citation type="journal article" date="2018" name="BMC Genomics">
        <title>Whole genome analysis reveals the diversity and evolutionary relationships between necrotic enteritis-causing strains of Clostridium perfringens.</title>
        <authorList>
            <person name="Lacey J.A."/>
            <person name="Allnutt T.R."/>
            <person name="Vezina B."/>
            <person name="Van T.T.H."/>
            <person name="Stent T."/>
            <person name="Han X."/>
            <person name="Rood J.I."/>
            <person name="Wade B."/>
            <person name="Keyburn A.L."/>
            <person name="Seeman T."/>
            <person name="Chen H."/>
            <person name="Haring V."/>
            <person name="Johanesen P.A."/>
            <person name="Lyras D."/>
            <person name="Moore R.J."/>
        </authorList>
    </citation>
    <scope>NUCLEOTIDE SEQUENCE [LARGE SCALE GENOMIC DNA]</scope>
    <source>
        <strain evidence="5 6">EUR-NE15</strain>
    </source>
</reference>
<dbReference type="AlphaFoldDB" id="A0AB37CAT6"/>
<dbReference type="GO" id="GO:0009307">
    <property type="term" value="P:DNA restriction-modification system"/>
    <property type="evidence" value="ECO:0007669"/>
    <property type="project" value="UniProtKB-KW"/>
</dbReference>
<comment type="caution">
    <text evidence="5">The sequence shown here is derived from an EMBL/GenBank/DDBJ whole genome shotgun (WGS) entry which is preliminary data.</text>
</comment>